<sequence length="120" mass="12812">MTENATTERRPQYAVFIYEAVPPEDLPPDVMAGHIGLPEKIAAAGGRVVAGLGFQDPSTTTAVRGDLLTDGPFVETKEALAGIYVLEARDLDHALELARMTPIVSGGVEVRPLVDFQVLP</sequence>
<dbReference type="SUPFAM" id="SSF54909">
    <property type="entry name" value="Dimeric alpha+beta barrel"/>
    <property type="match status" value="1"/>
</dbReference>
<feature type="domain" description="YCII-related" evidence="2">
    <location>
        <begin position="28"/>
        <end position="116"/>
    </location>
</feature>
<evidence type="ECO:0000259" key="2">
    <source>
        <dbReference type="Pfam" id="PF03795"/>
    </source>
</evidence>
<dbReference type="InterPro" id="IPR011008">
    <property type="entry name" value="Dimeric_a/b-barrel"/>
</dbReference>
<protein>
    <submittedName>
        <fullName evidence="3">YciI family protein</fullName>
    </submittedName>
</protein>
<dbReference type="EMBL" id="BAAAYN010000044">
    <property type="protein sequence ID" value="GAA3394262.1"/>
    <property type="molecule type" value="Genomic_DNA"/>
</dbReference>
<comment type="caution">
    <text evidence="3">The sequence shown here is derived from an EMBL/GenBank/DDBJ whole genome shotgun (WGS) entry which is preliminary data.</text>
</comment>
<name>A0ABP6T8E3_9ACTN</name>
<dbReference type="Pfam" id="PF03795">
    <property type="entry name" value="YCII"/>
    <property type="match status" value="1"/>
</dbReference>
<gene>
    <name evidence="3" type="ORF">GCM10020369_63000</name>
</gene>
<evidence type="ECO:0000313" key="3">
    <source>
        <dbReference type="EMBL" id="GAA3394262.1"/>
    </source>
</evidence>
<dbReference type="Proteomes" id="UP001501676">
    <property type="component" value="Unassembled WGS sequence"/>
</dbReference>
<dbReference type="RefSeq" id="WP_345731878.1">
    <property type="nucleotide sequence ID" value="NZ_BAAAYN010000044.1"/>
</dbReference>
<evidence type="ECO:0000256" key="1">
    <source>
        <dbReference type="ARBA" id="ARBA00007689"/>
    </source>
</evidence>
<organism evidence="3 4">
    <name type="scientific">Cryptosporangium minutisporangium</name>
    <dbReference type="NCBI Taxonomy" id="113569"/>
    <lineage>
        <taxon>Bacteria</taxon>
        <taxon>Bacillati</taxon>
        <taxon>Actinomycetota</taxon>
        <taxon>Actinomycetes</taxon>
        <taxon>Cryptosporangiales</taxon>
        <taxon>Cryptosporangiaceae</taxon>
        <taxon>Cryptosporangium</taxon>
    </lineage>
</organism>
<evidence type="ECO:0000313" key="4">
    <source>
        <dbReference type="Proteomes" id="UP001501676"/>
    </source>
</evidence>
<dbReference type="PANTHER" id="PTHR35174:SF3">
    <property type="entry name" value="BLL7171 PROTEIN"/>
    <property type="match status" value="1"/>
</dbReference>
<dbReference type="InterPro" id="IPR005545">
    <property type="entry name" value="YCII"/>
</dbReference>
<accession>A0ABP6T8E3</accession>
<dbReference type="PANTHER" id="PTHR35174">
    <property type="entry name" value="BLL7171 PROTEIN-RELATED"/>
    <property type="match status" value="1"/>
</dbReference>
<proteinExistence type="inferred from homology"/>
<keyword evidence="4" id="KW-1185">Reference proteome</keyword>
<comment type="similarity">
    <text evidence="1">Belongs to the YciI family.</text>
</comment>
<reference evidence="4" key="1">
    <citation type="journal article" date="2019" name="Int. J. Syst. Evol. Microbiol.">
        <title>The Global Catalogue of Microorganisms (GCM) 10K type strain sequencing project: providing services to taxonomists for standard genome sequencing and annotation.</title>
        <authorList>
            <consortium name="The Broad Institute Genomics Platform"/>
            <consortium name="The Broad Institute Genome Sequencing Center for Infectious Disease"/>
            <person name="Wu L."/>
            <person name="Ma J."/>
        </authorList>
    </citation>
    <scope>NUCLEOTIDE SEQUENCE [LARGE SCALE GENOMIC DNA]</scope>
    <source>
        <strain evidence="4">JCM 9458</strain>
    </source>
</reference>
<dbReference type="Gene3D" id="3.30.70.1060">
    <property type="entry name" value="Dimeric alpha+beta barrel"/>
    <property type="match status" value="1"/>
</dbReference>